<keyword evidence="2" id="KW-0391">Immunity</keyword>
<reference evidence="9" key="3">
    <citation type="submission" date="2025-09" db="UniProtKB">
        <authorList>
            <consortium name="Ensembl"/>
        </authorList>
    </citation>
    <scope>IDENTIFICATION</scope>
    <source>
        <strain evidence="9">Brown Norway</strain>
    </source>
</reference>
<dbReference type="Proteomes" id="UP000002494">
    <property type="component" value="Chromosome 15"/>
</dbReference>
<keyword evidence="1 7" id="KW-0732">Signal</keyword>
<dbReference type="PANTHER" id="PTHR19343:SF14">
    <property type="entry name" value="IG-LIKE DOMAIN-CONTAINING PROTEIN-RELATED"/>
    <property type="match status" value="1"/>
</dbReference>
<keyword evidence="4" id="KW-0675">Receptor</keyword>
<evidence type="ECO:0000256" key="2">
    <source>
        <dbReference type="ARBA" id="ARBA00022859"/>
    </source>
</evidence>
<evidence type="ECO:0000256" key="3">
    <source>
        <dbReference type="ARBA" id="ARBA00023130"/>
    </source>
</evidence>
<sequence>MKASIHTVFLFSWLWLDWESHGEKVEQVLSTLSVREGDTAVINCTYTDSASSYFPWYKQEAGKGLHFVIDIISNVDRKENQRFKILLDKKAKKFSLHITATQAEDSAIYFCAARVAGRTQVEQSPQSLVVHEGESCVLQCNYTVTPFNNLRWYKQDRGRAPVSLTVLTNKEEKTSRGRYSATLDADAKHSTLHITASLLDDAATYICVVAAPCSPETESQYQNLLLEALRRHR</sequence>
<dbReference type="InterPro" id="IPR036179">
    <property type="entry name" value="Ig-like_dom_sf"/>
</dbReference>
<accession>A0ABK0LDG2</accession>
<proteinExistence type="predicted"/>
<evidence type="ECO:0000313" key="9">
    <source>
        <dbReference type="Ensembl" id="ENSRNOP00000101171.1"/>
    </source>
</evidence>
<keyword evidence="10" id="KW-1185">Reference proteome</keyword>
<name>A0ABK0LDG2_RAT</name>
<dbReference type="PROSITE" id="PS50835">
    <property type="entry name" value="IG_LIKE"/>
    <property type="match status" value="2"/>
</dbReference>
<dbReference type="PANTHER" id="PTHR19343">
    <property type="entry name" value="T CELL RECEPTOR ALPHA VARIABLE 1-2"/>
    <property type="match status" value="1"/>
</dbReference>
<evidence type="ECO:0000256" key="5">
    <source>
        <dbReference type="ARBA" id="ARBA00023319"/>
    </source>
</evidence>
<dbReference type="InterPro" id="IPR003599">
    <property type="entry name" value="Ig_sub"/>
</dbReference>
<feature type="domain" description="Ig-like" evidence="8">
    <location>
        <begin position="132"/>
        <end position="225"/>
    </location>
</feature>
<reference evidence="9" key="2">
    <citation type="submission" date="2025-08" db="UniProtKB">
        <authorList>
            <consortium name="Ensembl"/>
        </authorList>
    </citation>
    <scope>IDENTIFICATION</scope>
    <source>
        <strain evidence="9">Brown Norway</strain>
    </source>
</reference>
<evidence type="ECO:0000256" key="6">
    <source>
        <dbReference type="ARBA" id="ARBA00043266"/>
    </source>
</evidence>
<dbReference type="SMART" id="SM00409">
    <property type="entry name" value="IG"/>
    <property type="match status" value="2"/>
</dbReference>
<evidence type="ECO:0000259" key="8">
    <source>
        <dbReference type="PROSITE" id="PS50835"/>
    </source>
</evidence>
<dbReference type="SMART" id="SM00406">
    <property type="entry name" value="IGv"/>
    <property type="match status" value="2"/>
</dbReference>
<evidence type="ECO:0000256" key="4">
    <source>
        <dbReference type="ARBA" id="ARBA00023170"/>
    </source>
</evidence>
<dbReference type="InterPro" id="IPR013106">
    <property type="entry name" value="Ig_V-set"/>
</dbReference>
<dbReference type="InterPro" id="IPR007110">
    <property type="entry name" value="Ig-like_dom"/>
</dbReference>
<keyword evidence="3" id="KW-1064">Adaptive immunity</keyword>
<dbReference type="SUPFAM" id="SSF48726">
    <property type="entry name" value="Immunoglobulin"/>
    <property type="match status" value="2"/>
</dbReference>
<feature type="domain" description="Ig-like" evidence="8">
    <location>
        <begin position="23"/>
        <end position="129"/>
    </location>
</feature>
<dbReference type="Gene3D" id="2.60.40.10">
    <property type="entry name" value="Immunoglobulins"/>
    <property type="match status" value="2"/>
</dbReference>
<feature type="signal peptide" evidence="7">
    <location>
        <begin position="1"/>
        <end position="22"/>
    </location>
</feature>
<evidence type="ECO:0000256" key="1">
    <source>
        <dbReference type="ARBA" id="ARBA00022729"/>
    </source>
</evidence>
<feature type="chain" id="PRO_5045979057" description="Ig-like domain-containing protein" evidence="7">
    <location>
        <begin position="23"/>
        <end position="233"/>
    </location>
</feature>
<dbReference type="InterPro" id="IPR013783">
    <property type="entry name" value="Ig-like_fold"/>
</dbReference>
<protein>
    <recommendedName>
        <fullName evidence="8">Ig-like domain-containing protein</fullName>
    </recommendedName>
</protein>
<keyword evidence="5" id="KW-0393">Immunoglobulin domain</keyword>
<dbReference type="GeneTree" id="ENSGT00940000159469"/>
<evidence type="ECO:0000256" key="7">
    <source>
        <dbReference type="SAM" id="SignalP"/>
    </source>
</evidence>
<evidence type="ECO:0000313" key="10">
    <source>
        <dbReference type="Proteomes" id="UP000002494"/>
    </source>
</evidence>
<dbReference type="InterPro" id="IPR051006">
    <property type="entry name" value="TCR_variable_domain"/>
</dbReference>
<reference evidence="9" key="1">
    <citation type="submission" date="2024-01" db="EMBL/GenBank/DDBJ databases">
        <title>GRCr8: a new rat reference genome assembly contstructed from accurate long reads and long range scaffolding.</title>
        <authorList>
            <person name="Doris P.A."/>
            <person name="Kalbfleisch T."/>
            <person name="Li K."/>
            <person name="Howe K."/>
            <person name="Wood J."/>
        </authorList>
    </citation>
    <scope>NUCLEOTIDE SEQUENCE [LARGE SCALE GENOMIC DNA]</scope>
    <source>
        <strain evidence="9">Brown Norway</strain>
    </source>
</reference>
<keyword evidence="6" id="KW-1279">T cell receptor</keyword>
<organism evidence="9 10">
    <name type="scientific">Rattus norvegicus</name>
    <name type="common">Rat</name>
    <dbReference type="NCBI Taxonomy" id="10116"/>
    <lineage>
        <taxon>Eukaryota</taxon>
        <taxon>Metazoa</taxon>
        <taxon>Chordata</taxon>
        <taxon>Craniata</taxon>
        <taxon>Vertebrata</taxon>
        <taxon>Euteleostomi</taxon>
        <taxon>Mammalia</taxon>
        <taxon>Eutheria</taxon>
        <taxon>Euarchontoglires</taxon>
        <taxon>Glires</taxon>
        <taxon>Rodentia</taxon>
        <taxon>Myomorpha</taxon>
        <taxon>Muroidea</taxon>
        <taxon>Muridae</taxon>
        <taxon>Murinae</taxon>
        <taxon>Rattus</taxon>
    </lineage>
</organism>
<dbReference type="Pfam" id="PF07686">
    <property type="entry name" value="V-set"/>
    <property type="match status" value="2"/>
</dbReference>
<dbReference type="Ensembl" id="ENSRNOT00000125066.1">
    <property type="protein sequence ID" value="ENSRNOP00000101171.1"/>
    <property type="gene ID" value="ENSRNOG00000090965.1"/>
</dbReference>